<keyword evidence="2" id="KW-0808">Transferase</keyword>
<dbReference type="RefSeq" id="WP_132378893.1">
    <property type="nucleotide sequence ID" value="NZ_DAIQXH010000012.1"/>
</dbReference>
<feature type="domain" description="DhaK" evidence="1">
    <location>
        <begin position="9"/>
        <end position="320"/>
    </location>
</feature>
<sequence length="320" mass="35592">MKELIFINKNKQHLDEVIQGIMAARPEALRRIENEYSYVLTKKELFADKVQVIVNGGGGRGPFFEGVVGEGMADAMVSGDFNCAPNAYMLYQTAKEIEQNKGILFIANNFMGDYLNNDMAKELLEGDGIETKVCYASDDIYSSRGENKENRGGLSGIGFIMKVAAAASESGENLKEVHRVSEKVNERTRSLSLCYNVGKNAIEFGNGFSGEKPTEIVPYEDVNRVAEKVVGVLMNELGRYRSGRIHIMVNRMLYTSYAEGYIMLGALKKKLEGRGIKTGICTAGNYFDAYDYNGFIISFMAADDEIENYTKRVNGFDFTV</sequence>
<dbReference type="GO" id="GO:0005829">
    <property type="term" value="C:cytosol"/>
    <property type="evidence" value="ECO:0007669"/>
    <property type="project" value="TreeGrafter"/>
</dbReference>
<comment type="caution">
    <text evidence="2">The sequence shown here is derived from an EMBL/GenBank/DDBJ whole genome shotgun (WGS) entry which is preliminary data.</text>
</comment>
<dbReference type="AlphaFoldDB" id="A0A4R3KEV7"/>
<evidence type="ECO:0000259" key="1">
    <source>
        <dbReference type="PROSITE" id="PS51481"/>
    </source>
</evidence>
<dbReference type="Gene3D" id="3.40.50.10440">
    <property type="entry name" value="Dihydroxyacetone kinase, domain 1"/>
    <property type="match status" value="1"/>
</dbReference>
<organism evidence="2 3">
    <name type="scientific">Muricomes intestini</name>
    <dbReference type="NCBI Taxonomy" id="1796634"/>
    <lineage>
        <taxon>Bacteria</taxon>
        <taxon>Bacillati</taxon>
        <taxon>Bacillota</taxon>
        <taxon>Clostridia</taxon>
        <taxon>Lachnospirales</taxon>
        <taxon>Lachnospiraceae</taxon>
        <taxon>Muricomes</taxon>
    </lineage>
</organism>
<evidence type="ECO:0000313" key="2">
    <source>
        <dbReference type="EMBL" id="TCS81635.1"/>
    </source>
</evidence>
<dbReference type="InterPro" id="IPR004006">
    <property type="entry name" value="DhaK_dom"/>
</dbReference>
<dbReference type="PROSITE" id="PS51481">
    <property type="entry name" value="DHAK"/>
    <property type="match status" value="1"/>
</dbReference>
<keyword evidence="2" id="KW-0418">Kinase</keyword>
<dbReference type="Pfam" id="PF02733">
    <property type="entry name" value="Dak1"/>
    <property type="match status" value="1"/>
</dbReference>
<protein>
    <submittedName>
        <fullName evidence="2">Dihydroxyacetone kinase-like protein</fullName>
    </submittedName>
</protein>
<proteinExistence type="predicted"/>
<dbReference type="GO" id="GO:0019563">
    <property type="term" value="P:glycerol catabolic process"/>
    <property type="evidence" value="ECO:0007669"/>
    <property type="project" value="TreeGrafter"/>
</dbReference>
<dbReference type="Gene3D" id="3.30.1180.20">
    <property type="entry name" value="Dihydroxyacetone kinase, domain 2"/>
    <property type="match status" value="1"/>
</dbReference>
<gene>
    <name evidence="2" type="ORF">EDD59_10351</name>
</gene>
<reference evidence="2 3" key="1">
    <citation type="submission" date="2019-03" db="EMBL/GenBank/DDBJ databases">
        <title>Genomic Encyclopedia of Type Strains, Phase IV (KMG-IV): sequencing the most valuable type-strain genomes for metagenomic binning, comparative biology and taxonomic classification.</title>
        <authorList>
            <person name="Goeker M."/>
        </authorList>
    </citation>
    <scope>NUCLEOTIDE SEQUENCE [LARGE SCALE GENOMIC DNA]</scope>
    <source>
        <strain evidence="2 3">DSM 29489</strain>
    </source>
</reference>
<accession>A0A4R3KEV7</accession>
<keyword evidence="3" id="KW-1185">Reference proteome</keyword>
<dbReference type="InterPro" id="IPR050861">
    <property type="entry name" value="Dihydroxyacetone_Kinase"/>
</dbReference>
<dbReference type="PANTHER" id="PTHR28629:SF4">
    <property type="entry name" value="TRIOKINASE_FMN CYCLASE"/>
    <property type="match status" value="1"/>
</dbReference>
<dbReference type="Proteomes" id="UP000295726">
    <property type="component" value="Unassembled WGS sequence"/>
</dbReference>
<evidence type="ECO:0000313" key="3">
    <source>
        <dbReference type="Proteomes" id="UP000295726"/>
    </source>
</evidence>
<dbReference type="PANTHER" id="PTHR28629">
    <property type="entry name" value="TRIOKINASE/FMN CYCLASE"/>
    <property type="match status" value="1"/>
</dbReference>
<dbReference type="OrthoDB" id="2035255at2"/>
<name>A0A4R3KEV7_9FIRM</name>
<dbReference type="GO" id="GO:0004371">
    <property type="term" value="F:glycerone kinase activity"/>
    <property type="evidence" value="ECO:0007669"/>
    <property type="project" value="InterPro"/>
</dbReference>
<dbReference type="EMBL" id="SLZZ01000003">
    <property type="protein sequence ID" value="TCS81635.1"/>
    <property type="molecule type" value="Genomic_DNA"/>
</dbReference>
<dbReference type="SUPFAM" id="SSF82549">
    <property type="entry name" value="DAK1/DegV-like"/>
    <property type="match status" value="1"/>
</dbReference>